<gene>
    <name evidence="1" type="ORF">CHS0354_024506</name>
</gene>
<proteinExistence type="predicted"/>
<dbReference type="PANTHER" id="PTHR16897:SF2">
    <property type="entry name" value="OS03G0226600 PROTEIN"/>
    <property type="match status" value="1"/>
</dbReference>
<evidence type="ECO:0000313" key="2">
    <source>
        <dbReference type="Proteomes" id="UP001195483"/>
    </source>
</evidence>
<protein>
    <submittedName>
        <fullName evidence="1">Uncharacterized protein</fullName>
    </submittedName>
</protein>
<name>A0AAE0TLB8_9BIVA</name>
<reference evidence="1" key="3">
    <citation type="submission" date="2023-05" db="EMBL/GenBank/DDBJ databases">
        <authorList>
            <person name="Smith C.H."/>
        </authorList>
    </citation>
    <scope>NUCLEOTIDE SEQUENCE</scope>
    <source>
        <strain evidence="1">CHS0354</strain>
        <tissue evidence="1">Mantle</tissue>
    </source>
</reference>
<accession>A0AAE0TLB8</accession>
<organism evidence="1 2">
    <name type="scientific">Potamilus streckersoni</name>
    <dbReference type="NCBI Taxonomy" id="2493646"/>
    <lineage>
        <taxon>Eukaryota</taxon>
        <taxon>Metazoa</taxon>
        <taxon>Spiralia</taxon>
        <taxon>Lophotrochozoa</taxon>
        <taxon>Mollusca</taxon>
        <taxon>Bivalvia</taxon>
        <taxon>Autobranchia</taxon>
        <taxon>Heteroconchia</taxon>
        <taxon>Palaeoheterodonta</taxon>
        <taxon>Unionida</taxon>
        <taxon>Unionoidea</taxon>
        <taxon>Unionidae</taxon>
        <taxon>Ambleminae</taxon>
        <taxon>Lampsilini</taxon>
        <taxon>Potamilus</taxon>
    </lineage>
</organism>
<dbReference type="PANTHER" id="PTHR16897">
    <property type="entry name" value="OS10G0105400 PROTEIN"/>
    <property type="match status" value="1"/>
</dbReference>
<reference evidence="1" key="2">
    <citation type="journal article" date="2021" name="Genome Biol. Evol.">
        <title>Developing a high-quality reference genome for a parasitic bivalve with doubly uniparental inheritance (Bivalvia: Unionida).</title>
        <authorList>
            <person name="Smith C.H."/>
        </authorList>
    </citation>
    <scope>NUCLEOTIDE SEQUENCE</scope>
    <source>
        <strain evidence="1">CHS0354</strain>
        <tissue evidence="1">Mantle</tissue>
    </source>
</reference>
<keyword evidence="2" id="KW-1185">Reference proteome</keyword>
<reference evidence="1" key="1">
    <citation type="journal article" date="2021" name="Genome Biol. Evol.">
        <title>A High-Quality Reference Genome for a Parasitic Bivalve with Doubly Uniparental Inheritance (Bivalvia: Unionida).</title>
        <authorList>
            <person name="Smith C.H."/>
        </authorList>
    </citation>
    <scope>NUCLEOTIDE SEQUENCE</scope>
    <source>
        <strain evidence="1">CHS0354</strain>
    </source>
</reference>
<dbReference type="EMBL" id="JAEAOA010001453">
    <property type="protein sequence ID" value="KAK3612530.1"/>
    <property type="molecule type" value="Genomic_DNA"/>
</dbReference>
<comment type="caution">
    <text evidence="1">The sequence shown here is derived from an EMBL/GenBank/DDBJ whole genome shotgun (WGS) entry which is preliminary data.</text>
</comment>
<evidence type="ECO:0000313" key="1">
    <source>
        <dbReference type="EMBL" id="KAK3612530.1"/>
    </source>
</evidence>
<sequence>MVDISPPKILSPPKLADLGKIYPKTIVSRTTLRVKWDTHDNESYIERQYLSIKSHLGGDFNLSSIQIGGMVRDYTFVGLDLHDGSQYCVTVVVCNGAKLCTTAMTPRFLVDSSPPTPGMFAINTDHAANLQRQPEDWMKWSIYNVDLAWLGFSDLHSGIKFYKINIGSTYMGSDLNKNPSEPVNVVHNTSGEDKGDEGLVQTYSIPTQSLNRYDMIYVSIWAVNGAGLRSPMIHSLFRLHYGGLMELVRRCSAHTCLGHCICAPQEGKCDLNGLQCNNISQGAGHRFDVIDIQNLEDPANAPQVQYSATDSVIAARWTGDNHASWYEWSVGDSLYDEPAGVFSASHENVWHHVGEERYMIYSFQRGKALRNGLKYSFFVRAWHSESSYAIFKSPGVYIDSKPPRTTNIKGNNVKETLGNLTKDVDFAKFGDDIYVDWTNKFLDAKTDGIKMFRLYISTNPGGHDVHAAEDDIHPTVSRYLIPLQNIIPSTRYYANIQAYGKSGLHTIVSSDGFMIDVDPPEPGMVYDGQGWRDMEFQNSSANVSASWHSFSDLDSGIRHYMWCSTTETQSTECSIMLWKDMGHFTYSSHKLNTSVADGTRIIHKIYAIDAVGHTSTVVQSNGVTVDSTAAVSKDKSVFLENIVQNPSFENDNFGKTCMEIEHMTDCETHTITRWSSTPGSCIWLATTSIHHAQDGNSFLVVRGSVTQTIQGLEKDQKYRVVFYTSHLPFSLSVISNKEGFINIDGTRHVFLLYNKVHRQDNRHTFQTIMIWHQHTFFFQARSPDITIEIGSTDRSTGIALDSVQVQKNILRTDPSMDKNYHVQAHAVFVHDWTSVHASWDFVDPDSPIIDYSWAIGYVVGGSQLQDFRSVGLRTFAFNSSLKLKHNSRVHVTVVSTNAVGLKSVSYSEPIIVDLTPPVLEVINDGKGLDIDFQDTSVIIANWDVNDPESGVKECKWAIGTAPTKTDLQNFTKSEQGTWTFAQQFQMNDVGNKTVFVTVRCENGAGLVSSRSSDGVHVVRSVPSVDSLEISVMGTSKSVYIPRDYFHADASDVRIRWSGFKDDIGIEMCEVTLDGPSTEVKELVTVDTQGYMCIDFKDLHLKDGLHKVYLTGINSVKMRTETKMGNFTLLTTPPFKHDGRTLSLSWSPSGGSVTANWDSLFSSEYPLQYEVSAGTVQGGSDIIQWQETRETQLIFSFDKQVIGPAGKDVFVSVRAISPSGLYETANAQILLTS</sequence>
<dbReference type="AlphaFoldDB" id="A0AAE0TLB8"/>
<dbReference type="Proteomes" id="UP001195483">
    <property type="component" value="Unassembled WGS sequence"/>
</dbReference>